<comment type="similarity">
    <text evidence="1">Belongs to the methyltransferase superfamily. RsmJ family.</text>
</comment>
<gene>
    <name evidence="1" type="primary">rsmJ</name>
    <name evidence="2" type="ORF">HQN79_03460</name>
</gene>
<evidence type="ECO:0000256" key="1">
    <source>
        <dbReference type="HAMAP-Rule" id="MF_01523"/>
    </source>
</evidence>
<dbReference type="InterPro" id="IPR029063">
    <property type="entry name" value="SAM-dependent_MTases_sf"/>
</dbReference>
<dbReference type="PANTHER" id="PTHR36112">
    <property type="entry name" value="RIBOSOMAL RNA SMALL SUBUNIT METHYLTRANSFERASE J"/>
    <property type="match status" value="1"/>
</dbReference>
<dbReference type="InterPro" id="IPR007536">
    <property type="entry name" value="16SrRNA_methylTrfase_J"/>
</dbReference>
<dbReference type="EMBL" id="CP054020">
    <property type="protein sequence ID" value="QKI90277.1"/>
    <property type="molecule type" value="Genomic_DNA"/>
</dbReference>
<keyword evidence="3" id="KW-1185">Reference proteome</keyword>
<accession>A0A7D4NSX0</accession>
<comment type="caution">
    <text evidence="1">Lacks conserved residue(s) required for the propagation of feature annotation.</text>
</comment>
<organism evidence="2 3">
    <name type="scientific">Thiomicrorhabdus xiamenensis</name>
    <dbReference type="NCBI Taxonomy" id="2739063"/>
    <lineage>
        <taxon>Bacteria</taxon>
        <taxon>Pseudomonadati</taxon>
        <taxon>Pseudomonadota</taxon>
        <taxon>Gammaproteobacteria</taxon>
        <taxon>Thiotrichales</taxon>
        <taxon>Piscirickettsiaceae</taxon>
        <taxon>Thiomicrorhabdus</taxon>
    </lineage>
</organism>
<keyword evidence="1 2" id="KW-0808">Transferase</keyword>
<feature type="binding site" evidence="1">
    <location>
        <position position="185"/>
    </location>
    <ligand>
        <name>S-adenosyl-L-methionine</name>
        <dbReference type="ChEBI" id="CHEBI:59789"/>
    </ligand>
</feature>
<evidence type="ECO:0000313" key="2">
    <source>
        <dbReference type="EMBL" id="QKI90277.1"/>
    </source>
</evidence>
<dbReference type="Proteomes" id="UP000504724">
    <property type="component" value="Chromosome"/>
</dbReference>
<keyword evidence="1" id="KW-0963">Cytoplasm</keyword>
<dbReference type="PANTHER" id="PTHR36112:SF1">
    <property type="entry name" value="RIBOSOMAL RNA SMALL SUBUNIT METHYLTRANSFERASE J"/>
    <property type="match status" value="1"/>
</dbReference>
<dbReference type="AlphaFoldDB" id="A0A7D4NSX0"/>
<dbReference type="HAMAP" id="MF_01523">
    <property type="entry name" value="16SrRNA_methyltr_J"/>
    <property type="match status" value="1"/>
</dbReference>
<dbReference type="GO" id="GO:0005737">
    <property type="term" value="C:cytoplasm"/>
    <property type="evidence" value="ECO:0007669"/>
    <property type="project" value="UniProtKB-SubCell"/>
</dbReference>
<comment type="subcellular location">
    <subcellularLocation>
        <location evidence="1">Cytoplasm</location>
    </subcellularLocation>
</comment>
<dbReference type="Gene3D" id="3.40.50.150">
    <property type="entry name" value="Vaccinia Virus protein VP39"/>
    <property type="match status" value="1"/>
</dbReference>
<comment type="catalytic activity">
    <reaction evidence="1">
        <text>guanosine(1516) in 16S rRNA + S-adenosyl-L-methionine = N(2)-methylguanosine(1516) in 16S rRNA + S-adenosyl-L-homocysteine + H(+)</text>
        <dbReference type="Rhea" id="RHEA:43220"/>
        <dbReference type="Rhea" id="RHEA-COMP:10412"/>
        <dbReference type="Rhea" id="RHEA-COMP:10413"/>
        <dbReference type="ChEBI" id="CHEBI:15378"/>
        <dbReference type="ChEBI" id="CHEBI:57856"/>
        <dbReference type="ChEBI" id="CHEBI:59789"/>
        <dbReference type="ChEBI" id="CHEBI:74269"/>
        <dbReference type="ChEBI" id="CHEBI:74481"/>
        <dbReference type="EC" id="2.1.1.242"/>
    </reaction>
</comment>
<feature type="binding site" evidence="1">
    <location>
        <begin position="128"/>
        <end position="129"/>
    </location>
    <ligand>
        <name>S-adenosyl-L-methionine</name>
        <dbReference type="ChEBI" id="CHEBI:59789"/>
    </ligand>
</feature>
<dbReference type="SUPFAM" id="SSF53335">
    <property type="entry name" value="S-adenosyl-L-methionine-dependent methyltransferases"/>
    <property type="match status" value="1"/>
</dbReference>
<evidence type="ECO:0000313" key="3">
    <source>
        <dbReference type="Proteomes" id="UP000504724"/>
    </source>
</evidence>
<dbReference type="KEGG" id="txa:HQN79_03460"/>
<dbReference type="EC" id="2.1.1.242" evidence="1"/>
<keyword evidence="1" id="KW-0698">rRNA processing</keyword>
<sequence length="267" mass="29603">MQTWIDDRHCSDSASTLHTRLGLPLLSEASAEHFYDPEKDALLSWQTPKKSVMPQLTLIPPNTGAISIDFLGGKKAHRRQFGGGKGQPLVRAMGSLEERLPDVFDATAGMGGDSFVLASLGFNVWMNERSPIVHALLQDALERAQNADDLEPETREIIERLKLTNGDSAEIIRHSEQQLETIYLDPMYPEKKKKAATKKEMAALQQLLGPDMDSSDLLDAALSKASYRVVVKRPKGAEPIAHDTLPTTAVQSPNTRYDIYVIKTLKR</sequence>
<reference evidence="2 3" key="1">
    <citation type="submission" date="2020-05" db="EMBL/GenBank/DDBJ databases">
        <title>Thiomicrorhabdus sediminis sp.nov. and Thiomicrorhabdus xiamenensis sp.nov., novel sulfur-oxidizing bacteria isolated from coastal sediment.</title>
        <authorList>
            <person name="Liu X."/>
        </authorList>
    </citation>
    <scope>NUCLEOTIDE SEQUENCE [LARGE SCALE GENOMIC DNA]</scope>
    <source>
        <strain evidence="2 3">G2</strain>
    </source>
</reference>
<keyword evidence="1 2" id="KW-0489">Methyltransferase</keyword>
<comment type="function">
    <text evidence="1">Specifically methylates the guanosine in position 1516 of 16S rRNA.</text>
</comment>
<dbReference type="Pfam" id="PF04445">
    <property type="entry name" value="SAM_MT"/>
    <property type="match status" value="1"/>
</dbReference>
<protein>
    <recommendedName>
        <fullName evidence="1">Ribosomal RNA small subunit methyltransferase J</fullName>
        <ecNumber evidence="1">2.1.1.242</ecNumber>
    </recommendedName>
    <alternativeName>
        <fullName evidence="1">16S rRNA m2G1516 methyltransferase</fullName>
    </alternativeName>
    <alternativeName>
        <fullName evidence="1">rRNA (guanine-N(2)-)-methyltransferase</fullName>
    </alternativeName>
</protein>
<name>A0A7D4NSX0_9GAMM</name>
<proteinExistence type="inferred from homology"/>
<keyword evidence="1" id="KW-0949">S-adenosyl-L-methionine</keyword>
<dbReference type="GO" id="GO:0008990">
    <property type="term" value="F:rRNA (guanine-N2-)-methyltransferase activity"/>
    <property type="evidence" value="ECO:0007669"/>
    <property type="project" value="UniProtKB-UniRule"/>
</dbReference>